<feature type="transmembrane region" description="Helical" evidence="8">
    <location>
        <begin position="468"/>
        <end position="488"/>
    </location>
</feature>
<dbReference type="PANTHER" id="PTHR12191">
    <property type="entry name" value="SOLUTE CARRIER FAMILY 39"/>
    <property type="match status" value="1"/>
</dbReference>
<organism evidence="12 13">
    <name type="scientific">Clytia hemisphaerica</name>
    <dbReference type="NCBI Taxonomy" id="252671"/>
    <lineage>
        <taxon>Eukaryota</taxon>
        <taxon>Metazoa</taxon>
        <taxon>Cnidaria</taxon>
        <taxon>Hydrozoa</taxon>
        <taxon>Hydroidolina</taxon>
        <taxon>Leptothecata</taxon>
        <taxon>Obeliida</taxon>
        <taxon>Clytiidae</taxon>
        <taxon>Clytia</taxon>
    </lineage>
</organism>
<comment type="subcellular location">
    <subcellularLocation>
        <location evidence="1">Membrane</location>
        <topology evidence="1">Multi-pass membrane protein</topology>
    </subcellularLocation>
</comment>
<dbReference type="InterPro" id="IPR049406">
    <property type="entry name" value="ZIP4_12_EF-hand"/>
</dbReference>
<dbReference type="Pfam" id="PF02535">
    <property type="entry name" value="Zip"/>
    <property type="match status" value="1"/>
</dbReference>
<dbReference type="OrthoDB" id="200954at2759"/>
<protein>
    <submittedName>
        <fullName evidence="12">Uncharacterized protein</fullName>
    </submittedName>
</protein>
<dbReference type="GO" id="GO:0071578">
    <property type="term" value="P:zinc ion import across plasma membrane"/>
    <property type="evidence" value="ECO:0007669"/>
    <property type="project" value="TreeGrafter"/>
</dbReference>
<evidence type="ECO:0000256" key="3">
    <source>
        <dbReference type="ARBA" id="ARBA00022692"/>
    </source>
</evidence>
<feature type="compositionally biased region" description="Acidic residues" evidence="7">
    <location>
        <begin position="286"/>
        <end position="295"/>
    </location>
</feature>
<sequence length="703" mass="78810">MSSQIILVFCILIFSQPIIGEDDHDHDDHGEEEGALHHIFEHLNVTTKDHEGHLVAERHHLEKLFYDLNFKNCSQDLESTTCSLCMRAEEFLSWNGLGKKSNFSEEDFHEFIGGFVYLLSFPSNDNAVCKNVIKNITSTSPSFYNQILTEHGVGSLNETGIEKILEQINSTIGVKLSSKKCFSAHEVFKAVNKSHSASLNEEQFEQASAFIVSQLVEKHCIEEEHHDDDHDDHDHDHDHDHEEDLPKPEYFIEEIFEAYGEENKTGISPEKFKDFYKKVKLGNQTAEDDHDDHDDHDEHEGHDHKRRRRATDDDEHAKYKKCYSAEQILEIYGLTKGSRINQTKFSEICPSLIQQLDSGVCASSEQTTKTPGEEHHDDEEPKWRPWIGMIVSITIISLASLAGACTTPVTHKRWFELLLVTMIALAVAVMIGDAVLHLFPHALNLHGHDDGHDHAHEDGNPLLKEDSYIWKSLLLLLGVYIFMQFELVMNVLGAGHSHGQAADHVISNGNANGSLPMNDEKKPTTFEYADSTPKKGLRMKDFQTVVWMIIIGDALHNFLDGVAIGTAFTDTDKSYLGGISTSIAIFAHELPHELGDFAVLISSGLSIKQALMMNFLSSLTAFVGGFVGVAMGLEWKASPWIFAITAGLFIYIALVNMLPEILHSNVLKTRKALTIALVNVGLWIGFAIMFILGVYEDDIKSSL</sequence>
<dbReference type="PANTHER" id="PTHR12191:SF37">
    <property type="entry name" value="ZINC TRANSPORTER FOI"/>
    <property type="match status" value="1"/>
</dbReference>
<keyword evidence="9" id="KW-0732">Signal</keyword>
<evidence type="ECO:0000256" key="7">
    <source>
        <dbReference type="SAM" id="MobiDB-lite"/>
    </source>
</evidence>
<dbReference type="InterPro" id="IPR050799">
    <property type="entry name" value="ZIP_Transporter"/>
</dbReference>
<comment type="similarity">
    <text evidence="2">Belongs to the ZIP transporter (TC 2.A.5) family.</text>
</comment>
<evidence type="ECO:0000256" key="6">
    <source>
        <dbReference type="ARBA" id="ARBA00034634"/>
    </source>
</evidence>
<dbReference type="GO" id="GO:0140410">
    <property type="term" value="F:monoatomic cation:bicarbonate symporter activity"/>
    <property type="evidence" value="ECO:0007669"/>
    <property type="project" value="TreeGrafter"/>
</dbReference>
<feature type="transmembrane region" description="Helical" evidence="8">
    <location>
        <begin position="611"/>
        <end position="633"/>
    </location>
</feature>
<evidence type="ECO:0000259" key="11">
    <source>
        <dbReference type="Pfam" id="PF21116"/>
    </source>
</evidence>
<feature type="region of interest" description="Disordered" evidence="7">
    <location>
        <begin position="226"/>
        <end position="245"/>
    </location>
</feature>
<dbReference type="Proteomes" id="UP000594262">
    <property type="component" value="Unplaced"/>
</dbReference>
<evidence type="ECO:0000313" key="13">
    <source>
        <dbReference type="Proteomes" id="UP000594262"/>
    </source>
</evidence>
<dbReference type="GO" id="GO:0005886">
    <property type="term" value="C:plasma membrane"/>
    <property type="evidence" value="ECO:0007669"/>
    <property type="project" value="TreeGrafter"/>
</dbReference>
<evidence type="ECO:0000256" key="8">
    <source>
        <dbReference type="SAM" id="Phobius"/>
    </source>
</evidence>
<dbReference type="Pfam" id="PF18292">
    <property type="entry name" value="ZIP4_domain"/>
    <property type="match status" value="1"/>
</dbReference>
<dbReference type="Pfam" id="PF21116">
    <property type="entry name" value="EF-hand_Zip"/>
    <property type="match status" value="1"/>
</dbReference>
<dbReference type="AlphaFoldDB" id="A0A7M6DR13"/>
<dbReference type="GO" id="GO:0005385">
    <property type="term" value="F:zinc ion transmembrane transporter activity"/>
    <property type="evidence" value="ECO:0007669"/>
    <property type="project" value="TreeGrafter"/>
</dbReference>
<evidence type="ECO:0000259" key="10">
    <source>
        <dbReference type="Pfam" id="PF18292"/>
    </source>
</evidence>
<comment type="catalytic activity">
    <reaction evidence="6">
        <text>Zn(2+)(in) = Zn(2+)(out)</text>
        <dbReference type="Rhea" id="RHEA:29351"/>
        <dbReference type="ChEBI" id="CHEBI:29105"/>
    </reaction>
</comment>
<feature type="transmembrane region" description="Helical" evidence="8">
    <location>
        <begin position="386"/>
        <end position="405"/>
    </location>
</feature>
<feature type="region of interest" description="Disordered" evidence="7">
    <location>
        <begin position="285"/>
        <end position="316"/>
    </location>
</feature>
<evidence type="ECO:0000256" key="5">
    <source>
        <dbReference type="ARBA" id="ARBA00023136"/>
    </source>
</evidence>
<accession>A0A7M6DR13</accession>
<dbReference type="GO" id="GO:0030003">
    <property type="term" value="P:intracellular monoatomic cation homeostasis"/>
    <property type="evidence" value="ECO:0007669"/>
    <property type="project" value="TreeGrafter"/>
</dbReference>
<feature type="transmembrane region" description="Helical" evidence="8">
    <location>
        <begin position="671"/>
        <end position="695"/>
    </location>
</feature>
<feature type="domain" description="Zinc transporter ZIP4/12 EF-hand" evidence="11">
    <location>
        <begin position="248"/>
        <end position="359"/>
    </location>
</feature>
<evidence type="ECO:0000256" key="2">
    <source>
        <dbReference type="ARBA" id="ARBA00006939"/>
    </source>
</evidence>
<keyword evidence="5 8" id="KW-0472">Membrane</keyword>
<evidence type="ECO:0000256" key="9">
    <source>
        <dbReference type="SAM" id="SignalP"/>
    </source>
</evidence>
<dbReference type="InterPro" id="IPR041137">
    <property type="entry name" value="ZIP4_N"/>
</dbReference>
<keyword evidence="13" id="KW-1185">Reference proteome</keyword>
<name>A0A7M6DR13_9CNID</name>
<keyword evidence="3 8" id="KW-0812">Transmembrane</keyword>
<feature type="transmembrane region" description="Helical" evidence="8">
    <location>
        <begin position="639"/>
        <end position="659"/>
    </location>
</feature>
<dbReference type="EnsemblMetazoa" id="CLYHEMT023806.1">
    <property type="protein sequence ID" value="CLYHEMP023806.1"/>
    <property type="gene ID" value="CLYHEMG023806"/>
</dbReference>
<evidence type="ECO:0000256" key="4">
    <source>
        <dbReference type="ARBA" id="ARBA00022989"/>
    </source>
</evidence>
<feature type="chain" id="PRO_5029783488" evidence="9">
    <location>
        <begin position="21"/>
        <end position="703"/>
    </location>
</feature>
<dbReference type="InterPro" id="IPR003689">
    <property type="entry name" value="ZIP"/>
</dbReference>
<keyword evidence="4 8" id="KW-1133">Transmembrane helix</keyword>
<evidence type="ECO:0000313" key="12">
    <source>
        <dbReference type="EnsemblMetazoa" id="CLYHEMP023806.1"/>
    </source>
</evidence>
<proteinExistence type="inferred from homology"/>
<feature type="domain" description="Zinc transporter ZIP4 N-terminal" evidence="10">
    <location>
        <begin position="73"/>
        <end position="221"/>
    </location>
</feature>
<evidence type="ECO:0000256" key="1">
    <source>
        <dbReference type="ARBA" id="ARBA00004141"/>
    </source>
</evidence>
<reference evidence="12" key="1">
    <citation type="submission" date="2021-01" db="UniProtKB">
        <authorList>
            <consortium name="EnsemblMetazoa"/>
        </authorList>
    </citation>
    <scope>IDENTIFICATION</scope>
</reference>
<feature type="transmembrane region" description="Helical" evidence="8">
    <location>
        <begin position="417"/>
        <end position="439"/>
    </location>
</feature>
<feature type="signal peptide" evidence="9">
    <location>
        <begin position="1"/>
        <end position="20"/>
    </location>
</feature>